<gene>
    <name evidence="3" type="ORF">EJ06DRAFT_281936</name>
</gene>
<keyword evidence="4" id="KW-1185">Reference proteome</keyword>
<name>A0A6G1I636_9PEZI</name>
<evidence type="ECO:0000313" key="3">
    <source>
        <dbReference type="EMBL" id="KAF2403529.1"/>
    </source>
</evidence>
<evidence type="ECO:0000256" key="1">
    <source>
        <dbReference type="SAM" id="Coils"/>
    </source>
</evidence>
<reference evidence="3" key="1">
    <citation type="journal article" date="2020" name="Stud. Mycol.">
        <title>101 Dothideomycetes genomes: a test case for predicting lifestyles and emergence of pathogens.</title>
        <authorList>
            <person name="Haridas S."/>
            <person name="Albert R."/>
            <person name="Binder M."/>
            <person name="Bloem J."/>
            <person name="Labutti K."/>
            <person name="Salamov A."/>
            <person name="Andreopoulos B."/>
            <person name="Baker S."/>
            <person name="Barry K."/>
            <person name="Bills G."/>
            <person name="Bluhm B."/>
            <person name="Cannon C."/>
            <person name="Castanera R."/>
            <person name="Culley D."/>
            <person name="Daum C."/>
            <person name="Ezra D."/>
            <person name="Gonzalez J."/>
            <person name="Henrissat B."/>
            <person name="Kuo A."/>
            <person name="Liang C."/>
            <person name="Lipzen A."/>
            <person name="Lutzoni F."/>
            <person name="Magnuson J."/>
            <person name="Mondo S."/>
            <person name="Nolan M."/>
            <person name="Ohm R."/>
            <person name="Pangilinan J."/>
            <person name="Park H.-J."/>
            <person name="Ramirez L."/>
            <person name="Alfaro M."/>
            <person name="Sun H."/>
            <person name="Tritt A."/>
            <person name="Yoshinaga Y."/>
            <person name="Zwiers L.-H."/>
            <person name="Turgeon B."/>
            <person name="Goodwin S."/>
            <person name="Spatafora J."/>
            <person name="Crous P."/>
            <person name="Grigoriev I."/>
        </authorList>
    </citation>
    <scope>NUCLEOTIDE SEQUENCE</scope>
    <source>
        <strain evidence="3">CBS 262.69</strain>
    </source>
</reference>
<evidence type="ECO:0000256" key="2">
    <source>
        <dbReference type="SAM" id="MobiDB-lite"/>
    </source>
</evidence>
<feature type="compositionally biased region" description="Low complexity" evidence="2">
    <location>
        <begin position="202"/>
        <end position="217"/>
    </location>
</feature>
<dbReference type="EMBL" id="ML996689">
    <property type="protein sequence ID" value="KAF2403529.1"/>
    <property type="molecule type" value="Genomic_DNA"/>
</dbReference>
<feature type="region of interest" description="Disordered" evidence="2">
    <location>
        <begin position="202"/>
        <end position="229"/>
    </location>
</feature>
<sequence>MSKEGSDLRVLESRLARKVEEVTQAYQELGLSSIQLPPVPPSETLVQEEPRIVGDYYKSAGDLKIFKERLYDRRMTYLEETGRREDRKLQGLPLGTSDQEFRMAHLKELAELQDQLQAAESSAKELRRQCLAQNIELEEDEDDSFLSDEFLIDPAAEIDLKLFRQGTPQASGTFESAGQILSYPNFDSSIGTWLAHSADSEQVIQSRPSSPQSVSSPNDLDPGTCTRTAASTASSVRASVATSTISSVQASVATSSA</sequence>
<dbReference type="Proteomes" id="UP000799640">
    <property type="component" value="Unassembled WGS sequence"/>
</dbReference>
<dbReference type="AlphaFoldDB" id="A0A6G1I636"/>
<feature type="coiled-coil region" evidence="1">
    <location>
        <begin position="102"/>
        <end position="143"/>
    </location>
</feature>
<keyword evidence="1" id="KW-0175">Coiled coil</keyword>
<accession>A0A6G1I636</accession>
<proteinExistence type="predicted"/>
<evidence type="ECO:0000313" key="4">
    <source>
        <dbReference type="Proteomes" id="UP000799640"/>
    </source>
</evidence>
<organism evidence="3 4">
    <name type="scientific">Trichodelitschia bisporula</name>
    <dbReference type="NCBI Taxonomy" id="703511"/>
    <lineage>
        <taxon>Eukaryota</taxon>
        <taxon>Fungi</taxon>
        <taxon>Dikarya</taxon>
        <taxon>Ascomycota</taxon>
        <taxon>Pezizomycotina</taxon>
        <taxon>Dothideomycetes</taxon>
        <taxon>Dothideomycetes incertae sedis</taxon>
        <taxon>Phaeotrichales</taxon>
        <taxon>Phaeotrichaceae</taxon>
        <taxon>Trichodelitschia</taxon>
    </lineage>
</organism>
<protein>
    <submittedName>
        <fullName evidence="3">Uncharacterized protein</fullName>
    </submittedName>
</protein>